<evidence type="ECO:0008006" key="4">
    <source>
        <dbReference type="Google" id="ProtNLM"/>
    </source>
</evidence>
<evidence type="ECO:0000313" key="3">
    <source>
        <dbReference type="Proteomes" id="UP000648239"/>
    </source>
</evidence>
<dbReference type="Proteomes" id="UP000648239">
    <property type="component" value="Unassembled WGS sequence"/>
</dbReference>
<organism evidence="2 3">
    <name type="scientific">Candidatus Polarisedimenticola svalbardensis</name>
    <dbReference type="NCBI Taxonomy" id="2886004"/>
    <lineage>
        <taxon>Bacteria</taxon>
        <taxon>Pseudomonadati</taxon>
        <taxon>Acidobacteriota</taxon>
        <taxon>Candidatus Polarisedimenticolia</taxon>
        <taxon>Candidatus Polarisedimenticolales</taxon>
        <taxon>Candidatus Polarisedimenticolaceae</taxon>
        <taxon>Candidatus Polarisedimenticola</taxon>
    </lineage>
</organism>
<evidence type="ECO:0000313" key="2">
    <source>
        <dbReference type="EMBL" id="MBD3866541.1"/>
    </source>
</evidence>
<dbReference type="EMBL" id="JACXWD010000001">
    <property type="protein sequence ID" value="MBD3866541.1"/>
    <property type="molecule type" value="Genomic_DNA"/>
</dbReference>
<reference evidence="2 3" key="1">
    <citation type="submission" date="2020-08" db="EMBL/GenBank/DDBJ databases">
        <title>Acidobacteriota in marine sediments use diverse sulfur dissimilation pathways.</title>
        <authorList>
            <person name="Wasmund K."/>
        </authorList>
    </citation>
    <scope>NUCLEOTIDE SEQUENCE [LARGE SCALE GENOMIC DNA]</scope>
    <source>
        <strain evidence="2">MAG AM4</strain>
    </source>
</reference>
<protein>
    <recommendedName>
        <fullName evidence="4">Lipoprotein</fullName>
    </recommendedName>
</protein>
<feature type="signal peptide" evidence="1">
    <location>
        <begin position="1"/>
        <end position="22"/>
    </location>
</feature>
<comment type="caution">
    <text evidence="2">The sequence shown here is derived from an EMBL/GenBank/DDBJ whole genome shotgun (WGS) entry which is preliminary data.</text>
</comment>
<dbReference type="AlphaFoldDB" id="A0A8J7C1Z9"/>
<feature type="chain" id="PRO_5035306481" description="Lipoprotein" evidence="1">
    <location>
        <begin position="23"/>
        <end position="265"/>
    </location>
</feature>
<sequence length="265" mass="28095">MRQMICLAVLALCLILMSSCDSEQPQEIGSQTMQILVEAGNASAGVYDTWEQYYDVDNNGIPDETDPAGTLLPEPVFVVCRRATATGGGELFGSGSTPWNYALEISVIRAGTTVHERLTTTEALNATFNLTPYAEGFLNGAQQPGGDCPQFAVCNFIARVLGTHRLVVDSTFPTCPGSPGLGEPRMSGTLANPLPAPFTLDLEKGDTILVKARKSITPPEGVELFSEPVLLGSVFLNGLQIRNLTGTSVSTSDQAAGISFSFTVN</sequence>
<dbReference type="PROSITE" id="PS51257">
    <property type="entry name" value="PROKAR_LIPOPROTEIN"/>
    <property type="match status" value="1"/>
</dbReference>
<evidence type="ECO:0000256" key="1">
    <source>
        <dbReference type="SAM" id="SignalP"/>
    </source>
</evidence>
<accession>A0A8J7C1Z9</accession>
<proteinExistence type="predicted"/>
<name>A0A8J7C1Z9_9BACT</name>
<gene>
    <name evidence="2" type="ORF">IFK94_00300</name>
</gene>
<keyword evidence="1" id="KW-0732">Signal</keyword>